<reference evidence="1 2" key="1">
    <citation type="submission" date="2013-07" db="EMBL/GenBank/DDBJ databases">
        <title>Genome sequence of Salmonella bongori N268-08 - a rare clinical isolate.</title>
        <authorList>
            <person name="Marti R."/>
            <person name="Hagens S."/>
            <person name="Loessner M.J."/>
            <person name="Klumpp J."/>
        </authorList>
    </citation>
    <scope>NUCLEOTIDE SEQUENCE [LARGE SCALE GENOMIC DNA]</scope>
    <source>
        <strain evidence="1 2">N268-08</strain>
        <plasmid evidence="2">Plasmid RM1</plasmid>
    </source>
</reference>
<dbReference type="KEGG" id="sbz:A464_plas0105"/>
<gene>
    <name evidence="1" type="ORF">A464_plas0105</name>
</gene>
<dbReference type="EMBL" id="CP006609">
    <property type="protein sequence ID" value="AGR61929.1"/>
    <property type="molecule type" value="Genomic_DNA"/>
</dbReference>
<name>S5N4Y6_SALBN</name>
<sequence>MAPLQRTVAKVIRDGNVLMTATLIPVSGLLATHQPQLL</sequence>
<dbReference type="Proteomes" id="UP000015042">
    <property type="component" value="Plasmid RM1"/>
</dbReference>
<organism evidence="1 2">
    <name type="scientific">Salmonella bongori N268-08</name>
    <dbReference type="NCBI Taxonomy" id="1197719"/>
    <lineage>
        <taxon>Bacteria</taxon>
        <taxon>Pseudomonadati</taxon>
        <taxon>Pseudomonadota</taxon>
        <taxon>Gammaproteobacteria</taxon>
        <taxon>Enterobacterales</taxon>
        <taxon>Enterobacteriaceae</taxon>
        <taxon>Salmonella</taxon>
    </lineage>
</organism>
<proteinExistence type="predicted"/>
<dbReference type="AlphaFoldDB" id="S5N4Y6"/>
<accession>S5N4Y6</accession>
<dbReference type="HOGENOM" id="CLU_3332668_0_0_6"/>
<evidence type="ECO:0000313" key="1">
    <source>
        <dbReference type="EMBL" id="AGR61929.1"/>
    </source>
</evidence>
<protein>
    <submittedName>
        <fullName evidence="1">Uncharacterized protein</fullName>
    </submittedName>
</protein>
<keyword evidence="1" id="KW-0614">Plasmid</keyword>
<geneLocation type="plasmid" evidence="1 2">
    <name>RM1</name>
</geneLocation>
<evidence type="ECO:0000313" key="2">
    <source>
        <dbReference type="Proteomes" id="UP000015042"/>
    </source>
</evidence>